<dbReference type="SFLD" id="SFLDG01129">
    <property type="entry name" value="C1.5:_HAD__Beta-PGM__Phosphata"/>
    <property type="match status" value="1"/>
</dbReference>
<dbReference type="NCBIfam" id="TIGR01549">
    <property type="entry name" value="HAD-SF-IA-v1"/>
    <property type="match status" value="1"/>
</dbReference>
<dbReference type="EMBL" id="SACM01000006">
    <property type="protein sequence ID" value="RVT82418.1"/>
    <property type="molecule type" value="Genomic_DNA"/>
</dbReference>
<dbReference type="InterPro" id="IPR036412">
    <property type="entry name" value="HAD-like_sf"/>
</dbReference>
<accession>A0A3S2UCU6</accession>
<dbReference type="RefSeq" id="WP_127684226.1">
    <property type="nucleotide sequence ID" value="NZ_SACM01000006.1"/>
</dbReference>
<name>A0A3S2UCU6_9BURK</name>
<dbReference type="InterPro" id="IPR050155">
    <property type="entry name" value="HAD-like_hydrolase_sf"/>
</dbReference>
<dbReference type="Proteomes" id="UP000288587">
    <property type="component" value="Unassembled WGS sequence"/>
</dbReference>
<evidence type="ECO:0000313" key="2">
    <source>
        <dbReference type="Proteomes" id="UP000288587"/>
    </source>
</evidence>
<dbReference type="InterPro" id="IPR006439">
    <property type="entry name" value="HAD-SF_hydro_IA"/>
</dbReference>
<protein>
    <submittedName>
        <fullName evidence="1">HAD family hydrolase</fullName>
    </submittedName>
</protein>
<dbReference type="PANTHER" id="PTHR43434">
    <property type="entry name" value="PHOSPHOGLYCOLATE PHOSPHATASE"/>
    <property type="match status" value="1"/>
</dbReference>
<dbReference type="GO" id="GO:0005829">
    <property type="term" value="C:cytosol"/>
    <property type="evidence" value="ECO:0007669"/>
    <property type="project" value="TreeGrafter"/>
</dbReference>
<dbReference type="NCBIfam" id="TIGR01509">
    <property type="entry name" value="HAD-SF-IA-v3"/>
    <property type="match status" value="1"/>
</dbReference>
<organism evidence="1 2">
    <name type="scientific">Inhella crocodyli</name>
    <dbReference type="NCBI Taxonomy" id="2499851"/>
    <lineage>
        <taxon>Bacteria</taxon>
        <taxon>Pseudomonadati</taxon>
        <taxon>Pseudomonadota</taxon>
        <taxon>Betaproteobacteria</taxon>
        <taxon>Burkholderiales</taxon>
        <taxon>Sphaerotilaceae</taxon>
        <taxon>Inhella</taxon>
    </lineage>
</organism>
<dbReference type="Pfam" id="PF13419">
    <property type="entry name" value="HAD_2"/>
    <property type="match status" value="1"/>
</dbReference>
<dbReference type="SUPFAM" id="SSF56784">
    <property type="entry name" value="HAD-like"/>
    <property type="match status" value="1"/>
</dbReference>
<comment type="caution">
    <text evidence="1">The sequence shown here is derived from an EMBL/GenBank/DDBJ whole genome shotgun (WGS) entry which is preliminary data.</text>
</comment>
<dbReference type="InterPro" id="IPR023214">
    <property type="entry name" value="HAD_sf"/>
</dbReference>
<reference evidence="1 2" key="1">
    <citation type="submission" date="2019-01" db="EMBL/GenBank/DDBJ databases">
        <authorList>
            <person name="Chen W.-M."/>
        </authorList>
    </citation>
    <scope>NUCLEOTIDE SEQUENCE [LARGE SCALE GENOMIC DNA]</scope>
    <source>
        <strain evidence="1 2">CCP-18</strain>
    </source>
</reference>
<keyword evidence="2" id="KW-1185">Reference proteome</keyword>
<dbReference type="Gene3D" id="1.10.150.240">
    <property type="entry name" value="Putative phosphatase, domain 2"/>
    <property type="match status" value="1"/>
</dbReference>
<proteinExistence type="predicted"/>
<keyword evidence="1" id="KW-0378">Hydrolase</keyword>
<gene>
    <name evidence="1" type="ORF">EOD73_16935</name>
</gene>
<dbReference type="SFLD" id="SFLDG01135">
    <property type="entry name" value="C1.5.6:_HAD__Beta-PGM__Phospha"/>
    <property type="match status" value="1"/>
</dbReference>
<dbReference type="Gene3D" id="3.40.50.1000">
    <property type="entry name" value="HAD superfamily/HAD-like"/>
    <property type="match status" value="1"/>
</dbReference>
<sequence length="220" mass="24072">MNHALNHELIAFDWDGTLFDSTACIVRSIQAAAREMGLPEPSQEKAQHVIGLGLEQALLIAAPGLPRERYRDMGHAYRKHYFATVHEVTLFDGIVPLLHALKDRGHRLAVATGKSRRGLDEALDQVGLRTLFDATRTAEETAGKPHPQMLNELMDELSVAPERTLMVGDTTHDLQLAINAGTPALAVSFGAHPVAELEALRPLAVLHDVPSLHAWLMTHG</sequence>
<evidence type="ECO:0000313" key="1">
    <source>
        <dbReference type="EMBL" id="RVT82418.1"/>
    </source>
</evidence>
<dbReference type="GO" id="GO:0008967">
    <property type="term" value="F:phosphoglycolate phosphatase activity"/>
    <property type="evidence" value="ECO:0007669"/>
    <property type="project" value="TreeGrafter"/>
</dbReference>
<dbReference type="InterPro" id="IPR041492">
    <property type="entry name" value="HAD_2"/>
</dbReference>
<dbReference type="OrthoDB" id="9782449at2"/>
<dbReference type="SFLD" id="SFLDS00003">
    <property type="entry name" value="Haloacid_Dehalogenase"/>
    <property type="match status" value="1"/>
</dbReference>
<dbReference type="AlphaFoldDB" id="A0A3S2UCU6"/>
<dbReference type="PANTHER" id="PTHR43434:SF24">
    <property type="entry name" value="HYDROLASE-RELATED"/>
    <property type="match status" value="1"/>
</dbReference>
<dbReference type="InterPro" id="IPR023198">
    <property type="entry name" value="PGP-like_dom2"/>
</dbReference>
<dbReference type="GO" id="GO:0006281">
    <property type="term" value="P:DNA repair"/>
    <property type="evidence" value="ECO:0007669"/>
    <property type="project" value="TreeGrafter"/>
</dbReference>